<evidence type="ECO:0000313" key="2">
    <source>
        <dbReference type="EMBL" id="RWU81502.1"/>
    </source>
</evidence>
<evidence type="ECO:0000313" key="1">
    <source>
        <dbReference type="EMBL" id="EKA60616.1"/>
    </source>
</evidence>
<sequence length="75" mass="7777">MDLTAPLDTLDATGVTGMIERLRELGGPVDEAEAIDEIAALERLKSAAAAAQARVTAALREGRLAREMDAGMPAA</sequence>
<keyword evidence="4" id="KW-1185">Reference proteome</keyword>
<dbReference type="STRING" id="1210046.B277_11585"/>
<reference evidence="1 3" key="2">
    <citation type="journal article" date="2012" name="J. Bacteriol.">
        <title>Genome Sequence of Janibacter hoylei MTCC8307, Isolated from the Stratospheric Air.</title>
        <authorList>
            <person name="Pawar S.P."/>
            <person name="Dhotre D.P."/>
            <person name="Shetty S.A."/>
            <person name="Chowdhury S.P."/>
            <person name="Chaudhari B.L."/>
            <person name="Shouche Y.S."/>
        </authorList>
    </citation>
    <scope>NUCLEOTIDE SEQUENCE [LARGE SCALE GENOMIC DNA]</scope>
    <source>
        <strain evidence="1 3">PVAS-1</strain>
    </source>
</reference>
<dbReference type="AlphaFoldDB" id="K1E0R9"/>
<reference evidence="2" key="3">
    <citation type="submission" date="2017-11" db="EMBL/GenBank/DDBJ databases">
        <authorList>
            <person name="Seuylemezian A."/>
            <person name="Cooper K."/>
            <person name="Vaishampayan P."/>
        </authorList>
    </citation>
    <scope>NUCLEOTIDE SEQUENCE</scope>
    <source>
        <strain evidence="2">PVAS-1</strain>
    </source>
</reference>
<proteinExistence type="predicted"/>
<evidence type="ECO:0000313" key="3">
    <source>
        <dbReference type="Proteomes" id="UP000004474"/>
    </source>
</evidence>
<evidence type="ECO:0000313" key="4">
    <source>
        <dbReference type="Proteomes" id="UP000288711"/>
    </source>
</evidence>
<accession>K1E0R9</accession>
<dbReference type="RefSeq" id="WP_007928250.1">
    <property type="nucleotide sequence ID" value="NZ_ALWX01000051.1"/>
</dbReference>
<name>K1E0R9_9MICO</name>
<dbReference type="Proteomes" id="UP000288711">
    <property type="component" value="Unassembled WGS sequence"/>
</dbReference>
<organism evidence="1 3">
    <name type="scientific">Janibacter hoylei PVAS-1</name>
    <dbReference type="NCBI Taxonomy" id="1210046"/>
    <lineage>
        <taxon>Bacteria</taxon>
        <taxon>Bacillati</taxon>
        <taxon>Actinomycetota</taxon>
        <taxon>Actinomycetes</taxon>
        <taxon>Micrococcales</taxon>
        <taxon>Intrasporangiaceae</taxon>
        <taxon>Janibacter</taxon>
    </lineage>
</organism>
<reference evidence="2 4" key="1">
    <citation type="journal article" date="2009" name="Int. J. Syst. Evol. Microbiol.">
        <title>Janibacter hoylei sp. nov., Bacillus isronensis sp. nov. and Bacillus aryabhattai sp. nov., isolated from cryotubes used for collecting air from the upper atmosphere.</title>
        <authorList>
            <person name="Shivaji S."/>
            <person name="Chaturvedi P."/>
            <person name="Begum Z."/>
            <person name="Pindi P.K."/>
            <person name="Manorama R."/>
            <person name="Padmanaban D.A."/>
            <person name="Shouche Y.S."/>
            <person name="Pawar S."/>
            <person name="Vaishampayan P."/>
            <person name="Dutt C.B."/>
            <person name="Datta G.N."/>
            <person name="Manchanda R.K."/>
            <person name="Rao U.R."/>
            <person name="Bhargava P.M."/>
            <person name="Narlikar J.V."/>
        </authorList>
    </citation>
    <scope>NUCLEOTIDE SEQUENCE [LARGE SCALE GENOMIC DNA]</scope>
    <source>
        <strain evidence="2 4">PVAS-1</strain>
    </source>
</reference>
<comment type="caution">
    <text evidence="1">The sequence shown here is derived from an EMBL/GenBank/DDBJ whole genome shotgun (WGS) entry which is preliminary data.</text>
</comment>
<dbReference type="EMBL" id="ALWX01000051">
    <property type="protein sequence ID" value="EKA60616.1"/>
    <property type="molecule type" value="Genomic_DNA"/>
</dbReference>
<dbReference type="PATRIC" id="fig|1210046.3.peg.2224"/>
<gene>
    <name evidence="1" type="ORF">B277_11585</name>
    <name evidence="2" type="ORF">CWN80_14280</name>
</gene>
<protein>
    <submittedName>
        <fullName evidence="1">Uncharacterized protein</fullName>
    </submittedName>
</protein>
<dbReference type="EMBL" id="PIPF01000014">
    <property type="protein sequence ID" value="RWU81502.1"/>
    <property type="molecule type" value="Genomic_DNA"/>
</dbReference>
<dbReference type="Proteomes" id="UP000004474">
    <property type="component" value="Unassembled WGS sequence"/>
</dbReference>